<dbReference type="EMBL" id="SIRT01000007">
    <property type="protein sequence ID" value="TBN03295.1"/>
    <property type="molecule type" value="Genomic_DNA"/>
</dbReference>
<proteinExistence type="predicted"/>
<comment type="caution">
    <text evidence="1">The sequence shown here is derived from an EMBL/GenBank/DDBJ whole genome shotgun (WGS) entry which is preliminary data.</text>
</comment>
<organism evidence="1 2">
    <name type="scientific">Hyunsoonleella flava</name>
    <dbReference type="NCBI Taxonomy" id="2527939"/>
    <lineage>
        <taxon>Bacteria</taxon>
        <taxon>Pseudomonadati</taxon>
        <taxon>Bacteroidota</taxon>
        <taxon>Flavobacteriia</taxon>
        <taxon>Flavobacteriales</taxon>
        <taxon>Flavobacteriaceae</taxon>
    </lineage>
</organism>
<keyword evidence="2" id="KW-1185">Reference proteome</keyword>
<dbReference type="Proteomes" id="UP000291142">
    <property type="component" value="Unassembled WGS sequence"/>
</dbReference>
<dbReference type="OrthoDB" id="1450221at2"/>
<sequence length="88" mass="10248">MQNKSTNHAFIPKMYCSLFGHDYQVSKKVTRHVKEYTCTHCKKQLTTSSNGNLVELTPKFKEINAILERIHQSRMNRLKKKTFASSIC</sequence>
<dbReference type="AlphaFoldDB" id="A0A4Q9FCK1"/>
<accession>A0A4Q9FCK1</accession>
<evidence type="ECO:0000313" key="1">
    <source>
        <dbReference type="EMBL" id="TBN03295.1"/>
    </source>
</evidence>
<name>A0A4Q9FCK1_9FLAO</name>
<protein>
    <submittedName>
        <fullName evidence="1">Uncharacterized protein</fullName>
    </submittedName>
</protein>
<evidence type="ECO:0000313" key="2">
    <source>
        <dbReference type="Proteomes" id="UP000291142"/>
    </source>
</evidence>
<reference evidence="1 2" key="1">
    <citation type="submission" date="2019-02" db="EMBL/GenBank/DDBJ databases">
        <title>Hyunsoonleella sp., isolated from marine sediment.</title>
        <authorList>
            <person name="Liu B.-T."/>
        </authorList>
    </citation>
    <scope>NUCLEOTIDE SEQUENCE [LARGE SCALE GENOMIC DNA]</scope>
    <source>
        <strain evidence="1 2">T58</strain>
    </source>
</reference>
<gene>
    <name evidence="1" type="ORF">EYD45_09810</name>
</gene>